<organism evidence="1 2">
    <name type="scientific">Gryllotalpicola koreensis</name>
    <dbReference type="NCBI Taxonomy" id="993086"/>
    <lineage>
        <taxon>Bacteria</taxon>
        <taxon>Bacillati</taxon>
        <taxon>Actinomycetota</taxon>
        <taxon>Actinomycetes</taxon>
        <taxon>Micrococcales</taxon>
        <taxon>Microbacteriaceae</taxon>
        <taxon>Gryllotalpicola</taxon>
    </lineage>
</organism>
<dbReference type="EMBL" id="BAABBW010000003">
    <property type="protein sequence ID" value="GAA4175375.1"/>
    <property type="molecule type" value="Genomic_DNA"/>
</dbReference>
<evidence type="ECO:0000313" key="1">
    <source>
        <dbReference type="EMBL" id="GAA4175375.1"/>
    </source>
</evidence>
<accession>A0ABP8A1J1</accession>
<protein>
    <submittedName>
        <fullName evidence="1">Uncharacterized protein</fullName>
    </submittedName>
</protein>
<comment type="caution">
    <text evidence="1">The sequence shown here is derived from an EMBL/GenBank/DDBJ whole genome shotgun (WGS) entry which is preliminary data.</text>
</comment>
<sequence length="85" mass="9782">MGASIVWLDTDNPPWLCEQMLRRIRLLRPQSMVRAPATVSKATLIYLDIKTNRMPGTGASYNQFRFRNQKYRPKPRTNISSTAKG</sequence>
<gene>
    <name evidence="1" type="ORF">GCM10022287_20810</name>
</gene>
<proteinExistence type="predicted"/>
<dbReference type="Proteomes" id="UP001501079">
    <property type="component" value="Unassembled WGS sequence"/>
</dbReference>
<reference evidence="2" key="1">
    <citation type="journal article" date="2019" name="Int. J. Syst. Evol. Microbiol.">
        <title>The Global Catalogue of Microorganisms (GCM) 10K type strain sequencing project: providing services to taxonomists for standard genome sequencing and annotation.</title>
        <authorList>
            <consortium name="The Broad Institute Genomics Platform"/>
            <consortium name="The Broad Institute Genome Sequencing Center for Infectious Disease"/>
            <person name="Wu L."/>
            <person name="Ma J."/>
        </authorList>
    </citation>
    <scope>NUCLEOTIDE SEQUENCE [LARGE SCALE GENOMIC DNA]</scope>
    <source>
        <strain evidence="2">JCM 17591</strain>
    </source>
</reference>
<evidence type="ECO:0000313" key="2">
    <source>
        <dbReference type="Proteomes" id="UP001501079"/>
    </source>
</evidence>
<name>A0ABP8A1J1_9MICO</name>
<keyword evidence="2" id="KW-1185">Reference proteome</keyword>